<evidence type="ECO:0000313" key="2">
    <source>
        <dbReference type="Proteomes" id="UP000593565"/>
    </source>
</evidence>
<dbReference type="EMBL" id="JAAGNN010000013">
    <property type="protein sequence ID" value="KAF4081431.1"/>
    <property type="molecule type" value="Genomic_DNA"/>
</dbReference>
<keyword evidence="2" id="KW-1185">Reference proteome</keyword>
<comment type="caution">
    <text evidence="1">The sequence shown here is derived from an EMBL/GenBank/DDBJ whole genome shotgun (WGS) entry which is preliminary data.</text>
</comment>
<gene>
    <name evidence="1" type="ORF">AMELA_G00161180</name>
</gene>
<dbReference type="AlphaFoldDB" id="A0A7J6AHW1"/>
<accession>A0A7J6AHW1</accession>
<sequence>MKLFTYWSVESLFSRLLCNVRMMLFGERVTGNLEPNPGSMGHKAGYTLDWVPIHLRAQSHSHSHTHSYITDTLDMPISLPCMVFGLGEETGVPVGNPHSTGRTCKLHTHRAVYIQYIYSTVQKV</sequence>
<dbReference type="Proteomes" id="UP000593565">
    <property type="component" value="Unassembled WGS sequence"/>
</dbReference>
<name>A0A7J6AHW1_AMEME</name>
<organism evidence="1 2">
    <name type="scientific">Ameiurus melas</name>
    <name type="common">Black bullhead</name>
    <name type="synonym">Silurus melas</name>
    <dbReference type="NCBI Taxonomy" id="219545"/>
    <lineage>
        <taxon>Eukaryota</taxon>
        <taxon>Metazoa</taxon>
        <taxon>Chordata</taxon>
        <taxon>Craniata</taxon>
        <taxon>Vertebrata</taxon>
        <taxon>Euteleostomi</taxon>
        <taxon>Actinopterygii</taxon>
        <taxon>Neopterygii</taxon>
        <taxon>Teleostei</taxon>
        <taxon>Ostariophysi</taxon>
        <taxon>Siluriformes</taxon>
        <taxon>Ictaluridae</taxon>
        <taxon>Ameiurus</taxon>
    </lineage>
</organism>
<evidence type="ECO:0000313" key="1">
    <source>
        <dbReference type="EMBL" id="KAF4081431.1"/>
    </source>
</evidence>
<reference evidence="1 2" key="1">
    <citation type="submission" date="2020-02" db="EMBL/GenBank/DDBJ databases">
        <title>A chromosome-scale genome assembly of the black bullhead catfish (Ameiurus melas).</title>
        <authorList>
            <person name="Wen M."/>
            <person name="Zham M."/>
            <person name="Cabau C."/>
            <person name="Klopp C."/>
            <person name="Donnadieu C."/>
            <person name="Roques C."/>
            <person name="Bouchez O."/>
            <person name="Lampietro C."/>
            <person name="Jouanno E."/>
            <person name="Herpin A."/>
            <person name="Louis A."/>
            <person name="Berthelot C."/>
            <person name="Parey E."/>
            <person name="Roest-Crollius H."/>
            <person name="Braasch I."/>
            <person name="Postlethwait J."/>
            <person name="Robinson-Rechavi M."/>
            <person name="Echchiki A."/>
            <person name="Begum T."/>
            <person name="Montfort J."/>
            <person name="Schartl M."/>
            <person name="Bobe J."/>
            <person name="Guiguen Y."/>
        </authorList>
    </citation>
    <scope>NUCLEOTIDE SEQUENCE [LARGE SCALE GENOMIC DNA]</scope>
    <source>
        <strain evidence="1">M_S1</strain>
        <tissue evidence="1">Blood</tissue>
    </source>
</reference>
<protein>
    <submittedName>
        <fullName evidence="1">Uncharacterized protein</fullName>
    </submittedName>
</protein>
<proteinExistence type="predicted"/>